<evidence type="ECO:0000256" key="5">
    <source>
        <dbReference type="ARBA" id="ARBA00022692"/>
    </source>
</evidence>
<keyword evidence="6 8" id="KW-1133">Transmembrane helix</keyword>
<evidence type="ECO:0000256" key="7">
    <source>
        <dbReference type="ARBA" id="ARBA00023136"/>
    </source>
</evidence>
<feature type="domain" description="Prepilin type IV endopeptidase peptidase" evidence="9">
    <location>
        <begin position="102"/>
        <end position="209"/>
    </location>
</feature>
<dbReference type="PANTHER" id="PTHR30487:SF0">
    <property type="entry name" value="PREPILIN LEADER PEPTIDASE_N-METHYLTRANSFERASE-RELATED"/>
    <property type="match status" value="1"/>
</dbReference>
<evidence type="ECO:0000256" key="4">
    <source>
        <dbReference type="ARBA" id="ARBA00022519"/>
    </source>
</evidence>
<dbReference type="GO" id="GO:0006465">
    <property type="term" value="P:signal peptide processing"/>
    <property type="evidence" value="ECO:0007669"/>
    <property type="project" value="TreeGrafter"/>
</dbReference>
<dbReference type="GO" id="GO:0005886">
    <property type="term" value="C:plasma membrane"/>
    <property type="evidence" value="ECO:0007669"/>
    <property type="project" value="UniProtKB-SubCell"/>
</dbReference>
<feature type="domain" description="Prepilin peptidase A24 N-terminal" evidence="10">
    <location>
        <begin position="7"/>
        <end position="90"/>
    </location>
</feature>
<evidence type="ECO:0000259" key="9">
    <source>
        <dbReference type="Pfam" id="PF01478"/>
    </source>
</evidence>
<keyword evidence="3" id="KW-1003">Cell membrane</keyword>
<keyword evidence="11" id="KW-0808">Transferase</keyword>
<feature type="transmembrane region" description="Helical" evidence="8">
    <location>
        <begin position="225"/>
        <end position="244"/>
    </location>
</feature>
<evidence type="ECO:0000256" key="1">
    <source>
        <dbReference type="ARBA" id="ARBA00004429"/>
    </source>
</evidence>
<feature type="transmembrane region" description="Helical" evidence="8">
    <location>
        <begin position="74"/>
        <end position="91"/>
    </location>
</feature>
<dbReference type="EC" id="3.4.23.43" evidence="11"/>
<dbReference type="Pfam" id="PF06750">
    <property type="entry name" value="A24_N_bact"/>
    <property type="match status" value="1"/>
</dbReference>
<keyword evidence="11" id="KW-0378">Hydrolase</keyword>
<protein>
    <submittedName>
        <fullName evidence="11">Leader peptidase (Prepilin peptidase) / N-methyltransferase</fullName>
        <ecNumber evidence="11">3.4.23.43</ecNumber>
    </submittedName>
</protein>
<dbReference type="PANTHER" id="PTHR30487">
    <property type="entry name" value="TYPE 4 PREPILIN-LIKE PROTEINS LEADER PEPTIDE-PROCESSING ENZYME"/>
    <property type="match status" value="1"/>
</dbReference>
<comment type="similarity">
    <text evidence="2">Belongs to the peptidase A24 family.</text>
</comment>
<accession>A0A3B1DCC8</accession>
<dbReference type="GO" id="GO:0008168">
    <property type="term" value="F:methyltransferase activity"/>
    <property type="evidence" value="ECO:0007669"/>
    <property type="project" value="UniProtKB-KW"/>
</dbReference>
<evidence type="ECO:0000256" key="6">
    <source>
        <dbReference type="ARBA" id="ARBA00022989"/>
    </source>
</evidence>
<evidence type="ECO:0000256" key="8">
    <source>
        <dbReference type="SAM" id="Phobius"/>
    </source>
</evidence>
<feature type="transmembrane region" description="Helical" evidence="8">
    <location>
        <begin position="97"/>
        <end position="115"/>
    </location>
</feature>
<organism evidence="11">
    <name type="scientific">hydrothermal vent metagenome</name>
    <dbReference type="NCBI Taxonomy" id="652676"/>
    <lineage>
        <taxon>unclassified sequences</taxon>
        <taxon>metagenomes</taxon>
        <taxon>ecological metagenomes</taxon>
    </lineage>
</organism>
<feature type="transmembrane region" description="Helical" evidence="8">
    <location>
        <begin position="180"/>
        <end position="213"/>
    </location>
</feature>
<dbReference type="Gene3D" id="1.20.120.1220">
    <property type="match status" value="1"/>
</dbReference>
<feature type="transmembrane region" description="Helical" evidence="8">
    <location>
        <begin position="122"/>
        <end position="141"/>
    </location>
</feature>
<feature type="transmembrane region" description="Helical" evidence="8">
    <location>
        <begin position="6"/>
        <end position="23"/>
    </location>
</feature>
<keyword evidence="5 8" id="KW-0812">Transmembrane</keyword>
<evidence type="ECO:0000313" key="11">
    <source>
        <dbReference type="EMBL" id="VAX26317.1"/>
    </source>
</evidence>
<evidence type="ECO:0000256" key="3">
    <source>
        <dbReference type="ARBA" id="ARBA00022475"/>
    </source>
</evidence>
<gene>
    <name evidence="11" type="ORF">MNBD_NITROSPIRAE01-1090</name>
</gene>
<dbReference type="EMBL" id="UOGF01000008">
    <property type="protein sequence ID" value="VAX26317.1"/>
    <property type="molecule type" value="Genomic_DNA"/>
</dbReference>
<keyword evidence="11" id="KW-0489">Methyltransferase</keyword>
<dbReference type="PRINTS" id="PR00864">
    <property type="entry name" value="PREPILNPTASE"/>
</dbReference>
<dbReference type="InterPro" id="IPR050882">
    <property type="entry name" value="Prepilin_peptidase/N-MTase"/>
</dbReference>
<evidence type="ECO:0000259" key="10">
    <source>
        <dbReference type="Pfam" id="PF06750"/>
    </source>
</evidence>
<dbReference type="GO" id="GO:0032259">
    <property type="term" value="P:methylation"/>
    <property type="evidence" value="ECO:0007669"/>
    <property type="project" value="UniProtKB-KW"/>
</dbReference>
<reference evidence="11" key="1">
    <citation type="submission" date="2018-06" db="EMBL/GenBank/DDBJ databases">
        <authorList>
            <person name="Zhirakovskaya E."/>
        </authorList>
    </citation>
    <scope>NUCLEOTIDE SEQUENCE</scope>
</reference>
<keyword evidence="4" id="KW-0997">Cell inner membrane</keyword>
<name>A0A3B1DCC8_9ZZZZ</name>
<dbReference type="GO" id="GO:0004190">
    <property type="term" value="F:aspartic-type endopeptidase activity"/>
    <property type="evidence" value="ECO:0007669"/>
    <property type="project" value="UniProtKB-EC"/>
</dbReference>
<comment type="subcellular location">
    <subcellularLocation>
        <location evidence="1">Cell inner membrane</location>
        <topology evidence="1">Multi-pass membrane protein</topology>
    </subcellularLocation>
</comment>
<keyword evidence="7 8" id="KW-0472">Membrane</keyword>
<dbReference type="InterPro" id="IPR000045">
    <property type="entry name" value="Prepilin_IV_endopep_pep"/>
</dbReference>
<evidence type="ECO:0000256" key="2">
    <source>
        <dbReference type="ARBA" id="ARBA00005801"/>
    </source>
</evidence>
<feature type="transmembrane region" description="Helical" evidence="8">
    <location>
        <begin position="147"/>
        <end position="168"/>
    </location>
</feature>
<dbReference type="Pfam" id="PF01478">
    <property type="entry name" value="Peptidase_A24"/>
    <property type="match status" value="1"/>
</dbReference>
<dbReference type="AlphaFoldDB" id="A0A3B1DCC8"/>
<proteinExistence type="inferred from homology"/>
<dbReference type="InterPro" id="IPR014032">
    <property type="entry name" value="Peptidase_A24A_bac"/>
</dbReference>
<sequence length="253" mass="27728">MSVTIFLFGLIIGSFVNVCIYRLPRDESLVFPASHCPHCKTDVRAWQNIPVLSFLALRGKCGTCKNPIPWRYPLVELLHGFGFLFIFYEFGPTPQTLIYLPFFASLIAVIFIDLSHQIIPDVITLPGIVIGVIAATTILPPGLRNSLIGLFLGGGLFYLVAILSLALLKKEGMGGGDIKLIAMIGAFLGWQAVLLTIFLAALSGSVIGILMIVTKGRSRADMIPFGPYLVFGALTSLFWGKNIFQWYFSLGRV</sequence>
<dbReference type="InterPro" id="IPR010627">
    <property type="entry name" value="Prepilin_pept_A24_N"/>
</dbReference>